<evidence type="ECO:0000313" key="3">
    <source>
        <dbReference type="Proteomes" id="UP000695562"/>
    </source>
</evidence>
<name>A0A8J4Q6C4_9MYCE</name>
<keyword evidence="1" id="KW-0677">Repeat</keyword>
<dbReference type="PANTHER" id="PTHR32134:SF92">
    <property type="entry name" value="FNIP REPEAT-CONTAINING PROTEIN"/>
    <property type="match status" value="1"/>
</dbReference>
<proteinExistence type="predicted"/>
<accession>A0A8J4Q6C4</accession>
<dbReference type="Pfam" id="PF05725">
    <property type="entry name" value="FNIP"/>
    <property type="match status" value="1"/>
</dbReference>
<dbReference type="AlphaFoldDB" id="A0A8J4Q6C4"/>
<reference evidence="2" key="1">
    <citation type="submission" date="2020-01" db="EMBL/GenBank/DDBJ databases">
        <title>Development of genomics and gene disruption for Polysphondylium violaceum indicates a role for the polyketide synthase stlB in stalk morphogenesis.</title>
        <authorList>
            <person name="Narita B."/>
            <person name="Kawabe Y."/>
            <person name="Kin K."/>
            <person name="Saito T."/>
            <person name="Gibbs R."/>
            <person name="Kuspa A."/>
            <person name="Muzny D."/>
            <person name="Queller D."/>
            <person name="Richards S."/>
            <person name="Strassman J."/>
            <person name="Sucgang R."/>
            <person name="Worley K."/>
            <person name="Schaap P."/>
        </authorList>
    </citation>
    <scope>NUCLEOTIDE SEQUENCE</scope>
    <source>
        <strain evidence="2">QSvi11</strain>
    </source>
</reference>
<dbReference type="Gene3D" id="3.80.10.10">
    <property type="entry name" value="Ribonuclease Inhibitor"/>
    <property type="match status" value="1"/>
</dbReference>
<dbReference type="PANTHER" id="PTHR32134">
    <property type="entry name" value="FNIP REPEAT-CONTAINING PROTEIN"/>
    <property type="match status" value="1"/>
</dbReference>
<dbReference type="InterPro" id="IPR032675">
    <property type="entry name" value="LRR_dom_sf"/>
</dbReference>
<keyword evidence="3" id="KW-1185">Reference proteome</keyword>
<dbReference type="InterPro" id="IPR008615">
    <property type="entry name" value="FNIP"/>
</dbReference>
<evidence type="ECO:0000256" key="1">
    <source>
        <dbReference type="ARBA" id="ARBA00022737"/>
    </source>
</evidence>
<comment type="caution">
    <text evidence="2">The sequence shown here is derived from an EMBL/GenBank/DDBJ whole genome shotgun (WGS) entry which is preliminary data.</text>
</comment>
<dbReference type="OrthoDB" id="266138at2759"/>
<evidence type="ECO:0000313" key="2">
    <source>
        <dbReference type="EMBL" id="KAF2074861.1"/>
    </source>
</evidence>
<sequence length="330" mass="37280">MREHQSMNTNSNEPMTTTASDGNGFIKIWRNKYLGNRVRVFVLRRAKLDCGLEGLINNLDFLPRLADEDRDGGFRVLLRVNRLAFINHISGYVEKKSVIDRVNCVSVVTFTDQIEDQVDIPGDFLPCSTEIVHMGGLGRHSLAPRFFNQCRRLREIHFSSHFDQSLEAMVPSTVTEISVGAHIKHPLLSWHLPPDLRVLRVQSIFDFRLPLPLPQTLKTLYLGGSVNESPLPQLPSSLTELFFGAFFDSPLQPSDLPPSLTSIRFGQHFNQPIDSNTLPPLLETLVFGKDFNRPLPATLPSTLKELKLPLHYSHSTETLSKSIRITTLPH</sequence>
<dbReference type="SUPFAM" id="SSF52058">
    <property type="entry name" value="L domain-like"/>
    <property type="match status" value="1"/>
</dbReference>
<evidence type="ECO:0008006" key="4">
    <source>
        <dbReference type="Google" id="ProtNLM"/>
    </source>
</evidence>
<dbReference type="InterPro" id="IPR051251">
    <property type="entry name" value="STK_FNIP-Repeat"/>
</dbReference>
<dbReference type="Proteomes" id="UP000695562">
    <property type="component" value="Unassembled WGS sequence"/>
</dbReference>
<protein>
    <recommendedName>
        <fullName evidence="4">FNIP repeat-containing protein</fullName>
    </recommendedName>
</protein>
<dbReference type="EMBL" id="AJWJ01000126">
    <property type="protein sequence ID" value="KAF2074861.1"/>
    <property type="molecule type" value="Genomic_DNA"/>
</dbReference>
<organism evidence="2 3">
    <name type="scientific">Polysphondylium violaceum</name>
    <dbReference type="NCBI Taxonomy" id="133409"/>
    <lineage>
        <taxon>Eukaryota</taxon>
        <taxon>Amoebozoa</taxon>
        <taxon>Evosea</taxon>
        <taxon>Eumycetozoa</taxon>
        <taxon>Dictyostelia</taxon>
        <taxon>Dictyosteliales</taxon>
        <taxon>Dictyosteliaceae</taxon>
        <taxon>Polysphondylium</taxon>
    </lineage>
</organism>
<gene>
    <name evidence="2" type="ORF">CYY_003849</name>
</gene>